<protein>
    <submittedName>
        <fullName evidence="1">Uncharacterized protein</fullName>
    </submittedName>
</protein>
<evidence type="ECO:0000313" key="1">
    <source>
        <dbReference type="EMBL" id="XAO13451.1"/>
    </source>
</evidence>
<accession>A0AB38ZM52</accession>
<dbReference type="EMBL" id="PP130629">
    <property type="protein sequence ID" value="XAO13451.1"/>
    <property type="molecule type" value="Genomic_DNA"/>
</dbReference>
<name>A0AB38ZM52_9VIRU</name>
<reference evidence="1" key="1">
    <citation type="submission" date="2024-01" db="EMBL/GenBank/DDBJ databases">
        <title>Genomic and biogeographic characterisation of Mantoniella tinhauana virus 1, the first discovered Mantoniella-infecting prasinovirus.</title>
        <authorList>
            <person name="Rey Redondo E."/>
            <person name="Yung C.C.M."/>
        </authorList>
    </citation>
    <scope>NUCLEOTIDE SEQUENCE</scope>
    <source>
        <strain evidence="1">Lau Fau Shan</strain>
    </source>
</reference>
<proteinExistence type="predicted"/>
<organism evidence="1">
    <name type="scientific">Mantoniella tinhauana virus 1</name>
    <dbReference type="NCBI Taxonomy" id="3111543"/>
    <lineage>
        <taxon>Viruses</taxon>
    </lineage>
</organism>
<sequence>MLDFAEFNNKPTIIEEIPCKPPACFVGSYPPVSKPGEEGAFFVNTYLLQPNRKFEVFGTVPVRSKDLMQ</sequence>